<dbReference type="InterPro" id="IPR001251">
    <property type="entry name" value="CRAL-TRIO_dom"/>
</dbReference>
<accession>A0AAV1DSW9</accession>
<proteinExistence type="predicted"/>
<dbReference type="Proteomes" id="UP001161247">
    <property type="component" value="Chromosome 6"/>
</dbReference>
<dbReference type="Gene3D" id="3.40.525.10">
    <property type="entry name" value="CRAL-TRIO lipid binding domain"/>
    <property type="match status" value="1"/>
</dbReference>
<evidence type="ECO:0000259" key="1">
    <source>
        <dbReference type="SMART" id="SM00516"/>
    </source>
</evidence>
<name>A0AAV1DSW9_OLDCO</name>
<keyword evidence="3" id="KW-1185">Reference proteome</keyword>
<evidence type="ECO:0000313" key="3">
    <source>
        <dbReference type="Proteomes" id="UP001161247"/>
    </source>
</evidence>
<sequence>MALEINQGMQLIEREEVFTVAGRDKKGRLLVTVIGKYFPVGLVSVDSVKKYLEEKVYPALDNQPFSVVYFHSDVEKSDNNIGISALRSIYDSIPIKIRDNLRAVYFVHPSFQFRLFMATVGRFMFAGGLYGKIKYVIRLDFLWENVRRKEIDIPEFVCDRDEELDRVRSMDYCIESDHPRVCRAPDVDSSMPMYYSTRCIS</sequence>
<protein>
    <submittedName>
        <fullName evidence="2">OLC1v1011148C1</fullName>
    </submittedName>
</protein>
<dbReference type="InterPro" id="IPR036865">
    <property type="entry name" value="CRAL-TRIO_dom_sf"/>
</dbReference>
<dbReference type="SMART" id="SM00516">
    <property type="entry name" value="SEC14"/>
    <property type="match status" value="1"/>
</dbReference>
<gene>
    <name evidence="2" type="ORF">OLC1_LOCUS18533</name>
</gene>
<reference evidence="2" key="1">
    <citation type="submission" date="2023-03" db="EMBL/GenBank/DDBJ databases">
        <authorList>
            <person name="Julca I."/>
        </authorList>
    </citation>
    <scope>NUCLEOTIDE SEQUENCE</scope>
</reference>
<evidence type="ECO:0000313" key="2">
    <source>
        <dbReference type="EMBL" id="CAI9111015.1"/>
    </source>
</evidence>
<dbReference type="Pfam" id="PF13716">
    <property type="entry name" value="CRAL_TRIO_2"/>
    <property type="match status" value="1"/>
</dbReference>
<dbReference type="PANTHER" id="PTHR48411">
    <property type="entry name" value="OS01G0948300 PROTEIN"/>
    <property type="match status" value="1"/>
</dbReference>
<dbReference type="PANTHER" id="PTHR48411:SF1">
    <property type="entry name" value="OS01G0948300 PROTEIN"/>
    <property type="match status" value="1"/>
</dbReference>
<dbReference type="EMBL" id="OX459123">
    <property type="protein sequence ID" value="CAI9111015.1"/>
    <property type="molecule type" value="Genomic_DNA"/>
</dbReference>
<dbReference type="AlphaFoldDB" id="A0AAV1DSW9"/>
<feature type="domain" description="CRAL-TRIO" evidence="1">
    <location>
        <begin position="11"/>
        <end position="162"/>
    </location>
</feature>
<organism evidence="2 3">
    <name type="scientific">Oldenlandia corymbosa var. corymbosa</name>
    <dbReference type="NCBI Taxonomy" id="529605"/>
    <lineage>
        <taxon>Eukaryota</taxon>
        <taxon>Viridiplantae</taxon>
        <taxon>Streptophyta</taxon>
        <taxon>Embryophyta</taxon>
        <taxon>Tracheophyta</taxon>
        <taxon>Spermatophyta</taxon>
        <taxon>Magnoliopsida</taxon>
        <taxon>eudicotyledons</taxon>
        <taxon>Gunneridae</taxon>
        <taxon>Pentapetalae</taxon>
        <taxon>asterids</taxon>
        <taxon>lamiids</taxon>
        <taxon>Gentianales</taxon>
        <taxon>Rubiaceae</taxon>
        <taxon>Rubioideae</taxon>
        <taxon>Spermacoceae</taxon>
        <taxon>Hedyotis-Oldenlandia complex</taxon>
        <taxon>Oldenlandia</taxon>
    </lineage>
</organism>